<organism evidence="1 2">
    <name type="scientific">Rhodovulum sulfidophilum</name>
    <name type="common">Rhodobacter sulfidophilus</name>
    <dbReference type="NCBI Taxonomy" id="35806"/>
    <lineage>
        <taxon>Bacteria</taxon>
        <taxon>Pseudomonadati</taxon>
        <taxon>Pseudomonadota</taxon>
        <taxon>Alphaproteobacteria</taxon>
        <taxon>Rhodobacterales</taxon>
        <taxon>Paracoccaceae</taxon>
        <taxon>Rhodovulum</taxon>
    </lineage>
</organism>
<reference evidence="1 2" key="1">
    <citation type="submission" date="2021-01" db="EMBL/GenBank/DDBJ databases">
        <title>Draft genomes of Rhodovulum sulfidophilum.</title>
        <authorList>
            <person name="Guzman M.S."/>
        </authorList>
    </citation>
    <scope>NUCLEOTIDE SEQUENCE [LARGE SCALE GENOMIC DNA]</scope>
    <source>
        <strain evidence="1 2">AB35</strain>
    </source>
</reference>
<evidence type="ECO:0000313" key="2">
    <source>
        <dbReference type="Proteomes" id="UP000604473"/>
    </source>
</evidence>
<accession>A0ABS1RZE9</accession>
<gene>
    <name evidence="1" type="ORF">JMM60_21520</name>
</gene>
<protein>
    <submittedName>
        <fullName evidence="1">Uncharacterized protein</fullName>
    </submittedName>
</protein>
<keyword evidence="2" id="KW-1185">Reference proteome</keyword>
<sequence>MCLVLWGGGYACAVQAGEFDSQMRAFYEASVTFWSDAPQILDAVAAQNARTADMTQDDIDRLDRQWVAEIGAVSEPLIESVTRNPVSDFLREQLMALEGAVTEIIVMDARGLNVATSSVPSDYWQGDEAKYQKTFGVGPDGMHFGEVEFDESSMKYQAQISFTLVDPASGRPIGAMTVAVDAEEFL</sequence>
<proteinExistence type="predicted"/>
<dbReference type="EMBL" id="JAESJJ010000068">
    <property type="protein sequence ID" value="MBL3611292.1"/>
    <property type="molecule type" value="Genomic_DNA"/>
</dbReference>
<comment type="caution">
    <text evidence="1">The sequence shown here is derived from an EMBL/GenBank/DDBJ whole genome shotgun (WGS) entry which is preliminary data.</text>
</comment>
<evidence type="ECO:0000313" key="1">
    <source>
        <dbReference type="EMBL" id="MBL3611292.1"/>
    </source>
</evidence>
<dbReference type="Proteomes" id="UP000604473">
    <property type="component" value="Unassembled WGS sequence"/>
</dbReference>
<name>A0ABS1RZE9_RHOSU</name>